<dbReference type="EC" id="1.2.1.27" evidence="1"/>
<dbReference type="InterPro" id="IPR010061">
    <property type="entry name" value="MeMal-semiAld_DH"/>
</dbReference>
<dbReference type="GO" id="GO:0006574">
    <property type="term" value="P:L-valine catabolic process"/>
    <property type="evidence" value="ECO:0007669"/>
    <property type="project" value="TreeGrafter"/>
</dbReference>
<dbReference type="Pfam" id="PF00171">
    <property type="entry name" value="Aldedh"/>
    <property type="match status" value="1"/>
</dbReference>
<dbReference type="PATRIC" id="fig|34073.19.peg.582"/>
<dbReference type="InterPro" id="IPR016160">
    <property type="entry name" value="Ald_DH_CS_CYS"/>
</dbReference>
<dbReference type="Gene3D" id="3.40.605.10">
    <property type="entry name" value="Aldehyde Dehydrogenase, Chain A, domain 1"/>
    <property type="match status" value="1"/>
</dbReference>
<evidence type="ECO:0000259" key="4">
    <source>
        <dbReference type="Pfam" id="PF00171"/>
    </source>
</evidence>
<reference evidence="5 6" key="1">
    <citation type="submission" date="2015-03" db="EMBL/GenBank/DDBJ databases">
        <title>Genome sequence of Variovorax paradoxus TBEA6.</title>
        <authorList>
            <person name="Poehlein A."/>
            <person name="Schuldes J."/>
            <person name="Wuebbeler J.H."/>
            <person name="Hiessl S."/>
            <person name="Steinbuechel A."/>
            <person name="Daniel R."/>
        </authorList>
    </citation>
    <scope>NUCLEOTIDE SEQUENCE [LARGE SCALE GENOMIC DNA]</scope>
    <source>
        <strain evidence="5 6">TBEA6</strain>
    </source>
</reference>
<dbReference type="FunFam" id="3.40.605.10:FF:000003">
    <property type="entry name" value="Methylmalonate-semialdehyde dehydrogenase [acylating]"/>
    <property type="match status" value="1"/>
</dbReference>
<accession>A0A0H2MCV7</accession>
<dbReference type="GO" id="GO:0006210">
    <property type="term" value="P:thymine catabolic process"/>
    <property type="evidence" value="ECO:0007669"/>
    <property type="project" value="TreeGrafter"/>
</dbReference>
<sequence>MNARQAFTDTRDAGHFIAGSRVDGAGSRQPIFNPASGAASRHVVLATTDEVRRAVDSAQAAFPKWADTPPIRRARIMFKFLQLLNEHKDELAHMITAEHGKVFTDAQGEVARGIDIVEFACGIPQLLKGDYTEQVSTGIDNWTLRQPLGVVAGVTPFNFPVMVPMWMFPVAIAAGNTFVLKPSPTDPSPSLFIAELLKQAGLPDGVFNVVQGDKVAVDALLEHPDVKAISFVGSTPIANYIYETGAHHGKRVQALGGAKNHMVVMPDADIDQAVDALIGAGYGSAGERCMAISVAVLVGDVADRLMPKLIERTKTLKVLDGENLEAEMGPIVTKAAHERISGYIALGEQEGAKLLVDGRGFDGKQAGEGCGEGFWMGGTLFDHVTPEMRIYKEEIFGPVLSCVRVHDLKEAVDLINAHEFGNGVSCFTRDGNVAREFGRRIQVGMVGINVPIPVPMSWHGFGGWKRSLFGDMHAYGEEGVRFYTKQKSIMQRWPESIGKGAEFVMPTAK</sequence>
<comment type="caution">
    <text evidence="5">The sequence shown here is derived from an EMBL/GenBank/DDBJ whole genome shotgun (WGS) entry which is preliminary data.</text>
</comment>
<protein>
    <recommendedName>
        <fullName evidence="1">methylmalonate-semialdehyde dehydrogenase (CoA acylating)</fullName>
        <ecNumber evidence="1">1.2.1.27</ecNumber>
    </recommendedName>
</protein>
<dbReference type="EMBL" id="JZWI01000003">
    <property type="protein sequence ID" value="KLN58462.1"/>
    <property type="molecule type" value="Genomic_DNA"/>
</dbReference>
<dbReference type="RefSeq" id="WP_047783211.1">
    <property type="nucleotide sequence ID" value="NZ_JZWI01000003.1"/>
</dbReference>
<keyword evidence="3" id="KW-0520">NAD</keyword>
<organism evidence="5 6">
    <name type="scientific">Variovorax paradoxus</name>
    <dbReference type="NCBI Taxonomy" id="34073"/>
    <lineage>
        <taxon>Bacteria</taxon>
        <taxon>Pseudomonadati</taxon>
        <taxon>Pseudomonadota</taxon>
        <taxon>Betaproteobacteria</taxon>
        <taxon>Burkholderiales</taxon>
        <taxon>Comamonadaceae</taxon>
        <taxon>Variovorax</taxon>
    </lineage>
</organism>
<name>A0A0H2MCV7_VARPD</name>
<evidence type="ECO:0000313" key="6">
    <source>
        <dbReference type="Proteomes" id="UP000035170"/>
    </source>
</evidence>
<dbReference type="InterPro" id="IPR016163">
    <property type="entry name" value="Ald_DH_C"/>
</dbReference>
<keyword evidence="2" id="KW-0560">Oxidoreductase</keyword>
<proteinExistence type="predicted"/>
<evidence type="ECO:0000256" key="3">
    <source>
        <dbReference type="ARBA" id="ARBA00023027"/>
    </source>
</evidence>
<keyword evidence="6" id="KW-1185">Reference proteome</keyword>
<evidence type="ECO:0000256" key="1">
    <source>
        <dbReference type="ARBA" id="ARBA00013048"/>
    </source>
</evidence>
<evidence type="ECO:0000313" key="5">
    <source>
        <dbReference type="EMBL" id="KLN58462.1"/>
    </source>
</evidence>
<dbReference type="InterPro" id="IPR016162">
    <property type="entry name" value="Ald_DH_N"/>
</dbReference>
<dbReference type="InterPro" id="IPR015590">
    <property type="entry name" value="Aldehyde_DH_dom"/>
</dbReference>
<dbReference type="Gene3D" id="3.40.309.10">
    <property type="entry name" value="Aldehyde Dehydrogenase, Chain A, domain 2"/>
    <property type="match status" value="1"/>
</dbReference>
<dbReference type="Proteomes" id="UP000035170">
    <property type="component" value="Unassembled WGS sequence"/>
</dbReference>
<dbReference type="GO" id="GO:0004491">
    <property type="term" value="F:methylmalonate-semialdehyde dehydrogenase (acylating, NAD) activity"/>
    <property type="evidence" value="ECO:0007669"/>
    <property type="project" value="UniProtKB-EC"/>
</dbReference>
<evidence type="ECO:0000256" key="2">
    <source>
        <dbReference type="ARBA" id="ARBA00023002"/>
    </source>
</evidence>
<dbReference type="PANTHER" id="PTHR43866">
    <property type="entry name" value="MALONATE-SEMIALDEHYDE DEHYDROGENASE"/>
    <property type="match status" value="1"/>
</dbReference>
<dbReference type="AlphaFoldDB" id="A0A0H2MCV7"/>
<dbReference type="FunFam" id="3.40.309.10:FF:000002">
    <property type="entry name" value="Methylmalonate-semialdehyde dehydrogenase (Acylating)"/>
    <property type="match status" value="1"/>
</dbReference>
<feature type="domain" description="Aldehyde dehydrogenase" evidence="4">
    <location>
        <begin position="25"/>
        <end position="489"/>
    </location>
</feature>
<dbReference type="PROSITE" id="PS00070">
    <property type="entry name" value="ALDEHYDE_DEHYDR_CYS"/>
    <property type="match status" value="1"/>
</dbReference>
<dbReference type="NCBIfam" id="TIGR01722">
    <property type="entry name" value="MMSDH"/>
    <property type="match status" value="1"/>
</dbReference>
<dbReference type="InterPro" id="IPR016161">
    <property type="entry name" value="Ald_DH/histidinol_DH"/>
</dbReference>
<dbReference type="SUPFAM" id="SSF53720">
    <property type="entry name" value="ALDH-like"/>
    <property type="match status" value="1"/>
</dbReference>
<dbReference type="CDD" id="cd07085">
    <property type="entry name" value="ALDH_F6_MMSDH"/>
    <property type="match status" value="1"/>
</dbReference>
<gene>
    <name evidence="5" type="ORF">VPARA_05770</name>
</gene>
<dbReference type="PANTHER" id="PTHR43866:SF4">
    <property type="entry name" value="MALONATE-SEMIALDEHYDE DEHYDROGENASE"/>
    <property type="match status" value="1"/>
</dbReference>